<dbReference type="InterPro" id="IPR023753">
    <property type="entry name" value="FAD/NAD-binding_dom"/>
</dbReference>
<dbReference type="AlphaFoldDB" id="A0A067CPE1"/>
<evidence type="ECO:0000256" key="1">
    <source>
        <dbReference type="SAM" id="MobiDB-lite"/>
    </source>
</evidence>
<proteinExistence type="predicted"/>
<evidence type="ECO:0000259" key="2">
    <source>
        <dbReference type="Pfam" id="PF07992"/>
    </source>
</evidence>
<protein>
    <recommendedName>
        <fullName evidence="2">FAD/NAD(P)-binding domain-containing protein</fullName>
    </recommendedName>
</protein>
<feature type="compositionally biased region" description="Low complexity" evidence="1">
    <location>
        <begin position="387"/>
        <end position="411"/>
    </location>
</feature>
<evidence type="ECO:0000313" key="4">
    <source>
        <dbReference type="Proteomes" id="UP000030745"/>
    </source>
</evidence>
<gene>
    <name evidence="3" type="ORF">SPRG_06639</name>
</gene>
<dbReference type="RefSeq" id="XP_012200843.1">
    <property type="nucleotide sequence ID" value="XM_012345453.1"/>
</dbReference>
<dbReference type="SUPFAM" id="SSF51905">
    <property type="entry name" value="FAD/NAD(P)-binding domain"/>
    <property type="match status" value="1"/>
</dbReference>
<dbReference type="GO" id="GO:0016491">
    <property type="term" value="F:oxidoreductase activity"/>
    <property type="evidence" value="ECO:0007669"/>
    <property type="project" value="InterPro"/>
</dbReference>
<dbReference type="Gene3D" id="3.50.50.60">
    <property type="entry name" value="FAD/NAD(P)-binding domain"/>
    <property type="match status" value="1"/>
</dbReference>
<dbReference type="EMBL" id="KK583211">
    <property type="protein sequence ID" value="KDO28401.1"/>
    <property type="molecule type" value="Genomic_DNA"/>
</dbReference>
<dbReference type="KEGG" id="spar:SPRG_06639"/>
<dbReference type="InterPro" id="IPR036188">
    <property type="entry name" value="FAD/NAD-bd_sf"/>
</dbReference>
<reference evidence="3 4" key="1">
    <citation type="journal article" date="2013" name="PLoS Genet.">
        <title>Distinctive expansion of potential virulence genes in the genome of the oomycete fish pathogen Saprolegnia parasitica.</title>
        <authorList>
            <person name="Jiang R.H."/>
            <person name="de Bruijn I."/>
            <person name="Haas B.J."/>
            <person name="Belmonte R."/>
            <person name="Lobach L."/>
            <person name="Christie J."/>
            <person name="van den Ackerveken G."/>
            <person name="Bottin A."/>
            <person name="Bulone V."/>
            <person name="Diaz-Moreno S.M."/>
            <person name="Dumas B."/>
            <person name="Fan L."/>
            <person name="Gaulin E."/>
            <person name="Govers F."/>
            <person name="Grenville-Briggs L.J."/>
            <person name="Horner N.R."/>
            <person name="Levin J.Z."/>
            <person name="Mammella M."/>
            <person name="Meijer H.J."/>
            <person name="Morris P."/>
            <person name="Nusbaum C."/>
            <person name="Oome S."/>
            <person name="Phillips A.J."/>
            <person name="van Rooyen D."/>
            <person name="Rzeszutek E."/>
            <person name="Saraiva M."/>
            <person name="Secombes C.J."/>
            <person name="Seidl M.F."/>
            <person name="Snel B."/>
            <person name="Stassen J.H."/>
            <person name="Sykes S."/>
            <person name="Tripathy S."/>
            <person name="van den Berg H."/>
            <person name="Vega-Arreguin J.C."/>
            <person name="Wawra S."/>
            <person name="Young S.K."/>
            <person name="Zeng Q."/>
            <person name="Dieguez-Uribeondo J."/>
            <person name="Russ C."/>
            <person name="Tyler B.M."/>
            <person name="van West P."/>
        </authorList>
    </citation>
    <scope>NUCLEOTIDE SEQUENCE [LARGE SCALE GENOMIC DNA]</scope>
    <source>
        <strain evidence="3 4">CBS 223.65</strain>
    </source>
</reference>
<accession>A0A067CPE1</accession>
<name>A0A067CPE1_SAPPC</name>
<feature type="domain" description="FAD/NAD(P)-binding" evidence="2">
    <location>
        <begin position="9"/>
        <end position="244"/>
    </location>
</feature>
<evidence type="ECO:0000313" key="3">
    <source>
        <dbReference type="EMBL" id="KDO28401.1"/>
    </source>
</evidence>
<organism evidence="3 4">
    <name type="scientific">Saprolegnia parasitica (strain CBS 223.65)</name>
    <dbReference type="NCBI Taxonomy" id="695850"/>
    <lineage>
        <taxon>Eukaryota</taxon>
        <taxon>Sar</taxon>
        <taxon>Stramenopiles</taxon>
        <taxon>Oomycota</taxon>
        <taxon>Saprolegniomycetes</taxon>
        <taxon>Saprolegniales</taxon>
        <taxon>Saprolegniaceae</taxon>
        <taxon>Saprolegnia</taxon>
    </lineage>
</organism>
<feature type="region of interest" description="Disordered" evidence="1">
    <location>
        <begin position="370"/>
        <end position="411"/>
    </location>
</feature>
<dbReference type="GeneID" id="24128974"/>
<dbReference type="OrthoDB" id="19679at2759"/>
<dbReference type="OMA" id="GRIYGVW"/>
<keyword evidence="4" id="KW-1185">Reference proteome</keyword>
<dbReference type="VEuPathDB" id="FungiDB:SPRG_06639"/>
<sequence>MVDASTPVYKLAILGGGPAGIGIFVRAARLGYLDKLLNMGVVLVHGGPVASLGRGNLGDYIINSNTFAKSLLGSVLDEKPELDPPESIRGTFLEGLEVHPAAQRLSAVGNASINLVELGNFLEAIGYLARLEMLKYPGTSACLHETMATHVERLASDVCKITITHHGVEETIFADHVVLAMGGTQELPPDLDPAYVAKAWTSDAVLREPGRRALANALSTAKDKKVCIIGGSHSAFSVAWVLLNKMQPKAKQELSITFGPKDLSLLHRGPIRCFYNTRKEAEADGVSVEKADKSGSVNTFTGLREDAKALYVAASAGHEPRLKLYMVKKSASGAALQKQACDAAAAIVWCCGYATKMLPVTIDGAPHLAVSGGAPSRSTSRDGWCQRTSRTASAGSTALASGLRSGPPSMK</sequence>
<feature type="non-terminal residue" evidence="3">
    <location>
        <position position="1"/>
    </location>
</feature>
<dbReference type="Pfam" id="PF07992">
    <property type="entry name" value="Pyr_redox_2"/>
    <property type="match status" value="1"/>
</dbReference>
<dbReference type="Proteomes" id="UP000030745">
    <property type="component" value="Unassembled WGS sequence"/>
</dbReference>
<dbReference type="PRINTS" id="PR00368">
    <property type="entry name" value="FADPNR"/>
</dbReference>